<dbReference type="Proteomes" id="UP000193396">
    <property type="component" value="Unassembled WGS sequence"/>
</dbReference>
<comment type="caution">
    <text evidence="1">The sequence shown here is derived from an EMBL/GenBank/DDBJ whole genome shotgun (WGS) entry which is preliminary data.</text>
</comment>
<accession>A0A1Y2L9N0</accession>
<organism evidence="1 2">
    <name type="scientific">Thalassospira alkalitolerans</name>
    <dbReference type="NCBI Taxonomy" id="1293890"/>
    <lineage>
        <taxon>Bacteria</taxon>
        <taxon>Pseudomonadati</taxon>
        <taxon>Pseudomonadota</taxon>
        <taxon>Alphaproteobacteria</taxon>
        <taxon>Rhodospirillales</taxon>
        <taxon>Thalassospiraceae</taxon>
        <taxon>Thalassospira</taxon>
    </lineage>
</organism>
<proteinExistence type="predicted"/>
<evidence type="ECO:0000313" key="1">
    <source>
        <dbReference type="EMBL" id="OSQ46851.1"/>
    </source>
</evidence>
<evidence type="ECO:0000313" key="2">
    <source>
        <dbReference type="Proteomes" id="UP000193396"/>
    </source>
</evidence>
<dbReference type="EMBL" id="JFKB01000010">
    <property type="protein sequence ID" value="OSQ46851.1"/>
    <property type="molecule type" value="Genomic_DNA"/>
</dbReference>
<dbReference type="AlphaFoldDB" id="A0A1Y2L9N0"/>
<gene>
    <name evidence="1" type="ORF">TALK_14830</name>
</gene>
<protein>
    <submittedName>
        <fullName evidence="1">Uncharacterized protein</fullName>
    </submittedName>
</protein>
<name>A0A1Y2L9N0_9PROT</name>
<reference evidence="1 2" key="1">
    <citation type="submission" date="2014-03" db="EMBL/GenBank/DDBJ databases">
        <title>The draft genome sequence of Thalassospira alkalitolerans JCM 18968.</title>
        <authorList>
            <person name="Lai Q."/>
            <person name="Shao Z."/>
        </authorList>
    </citation>
    <scope>NUCLEOTIDE SEQUENCE [LARGE SCALE GENOMIC DNA]</scope>
    <source>
        <strain evidence="1 2">JCM 18968</strain>
    </source>
</reference>
<keyword evidence="2" id="KW-1185">Reference proteome</keyword>
<sequence>MHKPYKFRRISAEAKSSILRVCGFFKFDADDIIPNIKGRARFHRITIASGRIMPKTTVVMHQDGKRGQRFSFAIWYQWMIEFSWKLRSERIA</sequence>